<dbReference type="Gene3D" id="3.40.50.150">
    <property type="entry name" value="Vaccinia Virus protein VP39"/>
    <property type="match status" value="1"/>
</dbReference>
<dbReference type="SUPFAM" id="SSF53335">
    <property type="entry name" value="S-adenosyl-L-methionine-dependent methyltransferases"/>
    <property type="match status" value="1"/>
</dbReference>
<dbReference type="EMBL" id="CP071868">
    <property type="protein sequence ID" value="QTE31575.1"/>
    <property type="molecule type" value="Genomic_DNA"/>
</dbReference>
<name>A0A8A4ZJZ2_9MICO</name>
<dbReference type="PANTHER" id="PTHR10509">
    <property type="entry name" value="O-METHYLTRANSFERASE-RELATED"/>
    <property type="match status" value="1"/>
</dbReference>
<dbReference type="PANTHER" id="PTHR10509:SF85">
    <property type="entry name" value="O-METHYLTRANSFERASE RV1220C-RELATED"/>
    <property type="match status" value="1"/>
</dbReference>
<dbReference type="PROSITE" id="PS51682">
    <property type="entry name" value="SAM_OMT_I"/>
    <property type="match status" value="1"/>
</dbReference>
<evidence type="ECO:0000256" key="1">
    <source>
        <dbReference type="ARBA" id="ARBA00022603"/>
    </source>
</evidence>
<dbReference type="GO" id="GO:0032259">
    <property type="term" value="P:methylation"/>
    <property type="evidence" value="ECO:0007669"/>
    <property type="project" value="UniProtKB-KW"/>
</dbReference>
<evidence type="ECO:0000256" key="3">
    <source>
        <dbReference type="ARBA" id="ARBA00022691"/>
    </source>
</evidence>
<gene>
    <name evidence="4" type="ORF">J4E96_15950</name>
</gene>
<dbReference type="GO" id="GO:0008171">
    <property type="term" value="F:O-methyltransferase activity"/>
    <property type="evidence" value="ECO:0007669"/>
    <property type="project" value="InterPro"/>
</dbReference>
<dbReference type="RefSeq" id="WP_227425797.1">
    <property type="nucleotide sequence ID" value="NZ_CP071868.1"/>
</dbReference>
<dbReference type="Proteomes" id="UP000663937">
    <property type="component" value="Chromosome"/>
</dbReference>
<dbReference type="InterPro" id="IPR029063">
    <property type="entry name" value="SAM-dependent_MTases_sf"/>
</dbReference>
<proteinExistence type="predicted"/>
<dbReference type="CDD" id="cd02440">
    <property type="entry name" value="AdoMet_MTases"/>
    <property type="match status" value="1"/>
</dbReference>
<dbReference type="GO" id="GO:0008757">
    <property type="term" value="F:S-adenosylmethionine-dependent methyltransferase activity"/>
    <property type="evidence" value="ECO:0007669"/>
    <property type="project" value="TreeGrafter"/>
</dbReference>
<evidence type="ECO:0000313" key="4">
    <source>
        <dbReference type="EMBL" id="QTE31575.1"/>
    </source>
</evidence>
<sequence length="210" mass="22700">MSTDKTQSWVYSEEFLPEDDVLLRARERANQLGCVPMLPGSGAALNVLAASAQARAVVEIGTGAGIASLYLLRGMPVDGVLTTIDIEVEHQRAAKEAFAEAGIRPTRTRAISGRALDVLPRLTDGAYDLVLVDADKEGYPAYVEQALRLLRPGGVLALDNALWHDRVADPARRDETTTTIREVGRALRDDDRVRAAMLPTGDGLLVAVKR</sequence>
<dbReference type="Pfam" id="PF01596">
    <property type="entry name" value="Methyltransf_3"/>
    <property type="match status" value="1"/>
</dbReference>
<accession>A0A8A4ZJZ2</accession>
<protein>
    <submittedName>
        <fullName evidence="4">O-methyltransferase</fullName>
    </submittedName>
</protein>
<dbReference type="InterPro" id="IPR050362">
    <property type="entry name" value="Cation-dep_OMT"/>
</dbReference>
<evidence type="ECO:0000313" key="5">
    <source>
        <dbReference type="Proteomes" id="UP000663937"/>
    </source>
</evidence>
<dbReference type="KEGG" id="psic:J4E96_15950"/>
<keyword evidence="2" id="KW-0808">Transferase</keyword>
<organism evidence="4 5">
    <name type="scientific">Pengzhenrongella sicca</name>
    <dbReference type="NCBI Taxonomy" id="2819238"/>
    <lineage>
        <taxon>Bacteria</taxon>
        <taxon>Bacillati</taxon>
        <taxon>Actinomycetota</taxon>
        <taxon>Actinomycetes</taxon>
        <taxon>Micrococcales</taxon>
        <taxon>Pengzhenrongella</taxon>
    </lineage>
</organism>
<dbReference type="InterPro" id="IPR002935">
    <property type="entry name" value="SAM_O-MeTrfase"/>
</dbReference>
<reference evidence="4" key="1">
    <citation type="submission" date="2021-03" db="EMBL/GenBank/DDBJ databases">
        <title>Pengzhenrongella sicca gen. nov., sp. nov., a new member of suborder Micrococcineae isolated from High-Arctic tundra soil.</title>
        <authorList>
            <person name="Peng F."/>
        </authorList>
    </citation>
    <scope>NUCLEOTIDE SEQUENCE</scope>
    <source>
        <strain evidence="4">LRZ-2</strain>
    </source>
</reference>
<evidence type="ECO:0000256" key="2">
    <source>
        <dbReference type="ARBA" id="ARBA00022679"/>
    </source>
</evidence>
<keyword evidence="1" id="KW-0489">Methyltransferase</keyword>
<dbReference type="AlphaFoldDB" id="A0A8A4ZJZ2"/>
<keyword evidence="3" id="KW-0949">S-adenosyl-L-methionine</keyword>
<keyword evidence="5" id="KW-1185">Reference proteome</keyword>